<keyword evidence="1" id="KW-0812">Transmembrane</keyword>
<evidence type="ECO:0000313" key="2">
    <source>
        <dbReference type="EMBL" id="PJZ92438.1"/>
    </source>
</evidence>
<sequence length="209" mass="24728">MKISKPRNRTDIDSAKISMFKRRRRFGKIRMKFIVVGFVFFTGMYCAVVPFLPTARGPENRPQPRAIRKGKTIRAKELKCCLVGKKLGNAIELDSVCVGKTRTVFTFRCLLSHRICVYPERLKMTDSNSNRYKPLGINRIEKCPRLVKVPKGHRFQWYFEPLTGRPKFVEVSEEVDFNYLRKDFHSIPKEEWIWWHWEKVDLSQCVPKE</sequence>
<dbReference type="EMBL" id="NPEF01000136">
    <property type="protein sequence ID" value="PJZ92438.1"/>
    <property type="molecule type" value="Genomic_DNA"/>
</dbReference>
<keyword evidence="1" id="KW-1133">Transmembrane helix</keyword>
<name>A0A2N0BLI8_9LEPT</name>
<accession>A0A2N0B7J9</accession>
<gene>
    <name evidence="2" type="ORF">CH379_13170</name>
</gene>
<proteinExistence type="predicted"/>
<comment type="caution">
    <text evidence="2">The sequence shown here is derived from an EMBL/GenBank/DDBJ whole genome shotgun (WGS) entry which is preliminary data.</text>
</comment>
<feature type="transmembrane region" description="Helical" evidence="1">
    <location>
        <begin position="31"/>
        <end position="52"/>
    </location>
</feature>
<protein>
    <submittedName>
        <fullName evidence="2">Uncharacterized protein</fullName>
    </submittedName>
</protein>
<evidence type="ECO:0000256" key="1">
    <source>
        <dbReference type="SAM" id="Phobius"/>
    </source>
</evidence>
<reference evidence="2" key="1">
    <citation type="submission" date="2017-07" db="EMBL/GenBank/DDBJ databases">
        <title>Leptospira spp. isolated from tropical soils.</title>
        <authorList>
            <person name="Thibeaux R."/>
            <person name="Iraola G."/>
            <person name="Ferres I."/>
            <person name="Bierque E."/>
            <person name="Girault D."/>
            <person name="Soupe-Gilbert M.-E."/>
            <person name="Picardeau M."/>
            <person name="Goarant C."/>
        </authorList>
    </citation>
    <scope>NUCLEOTIDE SEQUENCE [LARGE SCALE GENOMIC DNA]</scope>
    <source>
        <strain evidence="2">ATI7-C-A5</strain>
    </source>
</reference>
<accession>A0A2N0BLI8</accession>
<organism evidence="2">
    <name type="scientific">Leptospira ellisii</name>
    <dbReference type="NCBI Taxonomy" id="2023197"/>
    <lineage>
        <taxon>Bacteria</taxon>
        <taxon>Pseudomonadati</taxon>
        <taxon>Spirochaetota</taxon>
        <taxon>Spirochaetia</taxon>
        <taxon>Leptospirales</taxon>
        <taxon>Leptospiraceae</taxon>
        <taxon>Leptospira</taxon>
    </lineage>
</organism>
<dbReference type="AlphaFoldDB" id="A0A2N0BLI8"/>
<keyword evidence="1" id="KW-0472">Membrane</keyword>